<organism evidence="7 9">
    <name type="scientific">Methanosarcina acetivorans (strain ATCC 35395 / DSM 2834 / JCM 12185 / C2A)</name>
    <dbReference type="NCBI Taxonomy" id="188937"/>
    <lineage>
        <taxon>Archaea</taxon>
        <taxon>Methanobacteriati</taxon>
        <taxon>Methanobacteriota</taxon>
        <taxon>Stenosarchaea group</taxon>
        <taxon>Methanomicrobia</taxon>
        <taxon>Methanosarcinales</taxon>
        <taxon>Methanosarcinaceae</taxon>
        <taxon>Methanosarcina</taxon>
    </lineage>
</organism>
<dbReference type="Gene3D" id="1.10.10.60">
    <property type="entry name" value="Homeodomain-like"/>
    <property type="match status" value="1"/>
</dbReference>
<dbReference type="PANTHER" id="PTHR35004:SF6">
    <property type="entry name" value="TRANSPOSASE"/>
    <property type="match status" value="1"/>
</dbReference>
<reference evidence="7 9" key="1">
    <citation type="journal article" date="2002" name="Genome Res.">
        <title>The genome of Methanosarcina acetivorans reveals extensive metabolic and physiological diversity.</title>
        <authorList>
            <person name="Galagan J.E."/>
            <person name="Nusbaum C."/>
            <person name="Roy A."/>
            <person name="Endrizzi M.G."/>
            <person name="Macdonald P."/>
            <person name="FitzHugh W."/>
            <person name="Calvo S."/>
            <person name="Engels R."/>
            <person name="Smirnov S."/>
            <person name="Atnoor D."/>
            <person name="Brown A."/>
            <person name="Allen N."/>
            <person name="Naylor J."/>
            <person name="Stange-Thomann N."/>
            <person name="DeArellano K."/>
            <person name="Johnson R."/>
            <person name="Linton L."/>
            <person name="McEwan P."/>
            <person name="McKernan K."/>
            <person name="Talamas J."/>
            <person name="Tirrell A."/>
            <person name="Ye W."/>
            <person name="Zimmer A."/>
            <person name="Barber R.D."/>
            <person name="Cann I."/>
            <person name="Graham D.E."/>
            <person name="Grahame D.A."/>
            <person name="Guss A."/>
            <person name="Hedderich R."/>
            <person name="Ingram-Smith C."/>
            <person name="Kuettner C.H."/>
            <person name="Krzycki J.A."/>
            <person name="Leigh J.A."/>
            <person name="Li W."/>
            <person name="Liu J."/>
            <person name="Mukhopadhyay B."/>
            <person name="Reeve J.N."/>
            <person name="Smith K."/>
            <person name="Springer T.A."/>
            <person name="Umayam L.A."/>
            <person name="White O."/>
            <person name="White R.H."/>
            <person name="de Macario E.C."/>
            <person name="Ferry J.G."/>
            <person name="Jarrell K.F."/>
            <person name="Jing H."/>
            <person name="Macario A.J.L."/>
            <person name="Paulsen I."/>
            <person name="Pritchett M."/>
            <person name="Sowers K.R."/>
            <person name="Swanson R.V."/>
            <person name="Zinder S.H."/>
            <person name="Lander E."/>
            <person name="Metcalf W.W."/>
            <person name="Birren B."/>
        </authorList>
    </citation>
    <scope>NUCLEOTIDE SEQUENCE [LARGE SCALE GENOMIC DNA]</scope>
    <source>
        <strain evidence="9">ATCC 35395 / DSM 2834 / JCM 12185 / C2A</strain>
        <strain evidence="7">C2A</strain>
    </source>
</reference>
<evidence type="ECO:0000259" key="5">
    <source>
        <dbReference type="PROSITE" id="PS50531"/>
    </source>
</evidence>
<gene>
    <name evidence="7" type="ordered locus">MA_2202</name>
    <name evidence="8" type="ordered locus">MA_2579</name>
</gene>
<evidence type="ECO:0000256" key="2">
    <source>
        <dbReference type="ARBA" id="ARBA00022578"/>
    </source>
</evidence>
<dbReference type="KEGG" id="mac:MA_2202"/>
<dbReference type="GO" id="GO:0032196">
    <property type="term" value="P:transposition"/>
    <property type="evidence" value="ECO:0007669"/>
    <property type="project" value="UniProtKB-KW"/>
</dbReference>
<dbReference type="EMBL" id="AE010299">
    <property type="protein sequence ID" value="AAM05960.1"/>
    <property type="molecule type" value="Genomic_DNA"/>
</dbReference>
<dbReference type="GO" id="GO:0015074">
    <property type="term" value="P:DNA integration"/>
    <property type="evidence" value="ECO:0007669"/>
    <property type="project" value="InterPro"/>
</dbReference>
<dbReference type="InterPro" id="IPR012337">
    <property type="entry name" value="RNaseH-like_sf"/>
</dbReference>
<dbReference type="GO" id="GO:0003677">
    <property type="term" value="F:DNA binding"/>
    <property type="evidence" value="ECO:0007669"/>
    <property type="project" value="UniProtKB-KW"/>
</dbReference>
<comment type="similarity">
    <text evidence="1">Belongs to the transposase IS21/IS408/IS1162 family.</text>
</comment>
<accession>Q8TH46</accession>
<dbReference type="NCBIfam" id="NF033546">
    <property type="entry name" value="transpos_IS21"/>
    <property type="match status" value="1"/>
</dbReference>
<keyword evidence="4" id="KW-0233">DNA recombination</keyword>
<dbReference type="EnsemblBacteria" id="AAM05598">
    <property type="protein sequence ID" value="AAM05598"/>
    <property type="gene ID" value="MA_2202"/>
</dbReference>
<name>Q8TH46_METAC</name>
<evidence type="ECO:0000313" key="7">
    <source>
        <dbReference type="EMBL" id="AAM05598.1"/>
    </source>
</evidence>
<keyword evidence="3" id="KW-0238">DNA-binding</keyword>
<dbReference type="PROSITE" id="PS50531">
    <property type="entry name" value="HTH_IS21"/>
    <property type="match status" value="1"/>
</dbReference>
<evidence type="ECO:0000259" key="6">
    <source>
        <dbReference type="PROSITE" id="PS50994"/>
    </source>
</evidence>
<keyword evidence="2" id="KW-0815">Transposition</keyword>
<proteinExistence type="inferred from homology"/>
<dbReference type="SUPFAM" id="SSF53098">
    <property type="entry name" value="Ribonuclease H-like"/>
    <property type="match status" value="1"/>
</dbReference>
<dbReference type="EMBL" id="AE010299">
    <property type="protein sequence ID" value="AAM05598.1"/>
    <property type="molecule type" value="Genomic_DNA"/>
</dbReference>
<dbReference type="PANTHER" id="PTHR35004">
    <property type="entry name" value="TRANSPOSASE RV3428C-RELATED"/>
    <property type="match status" value="1"/>
</dbReference>
<feature type="domain" description="HTH IS21-type" evidence="5">
    <location>
        <begin position="5"/>
        <end position="67"/>
    </location>
</feature>
<keyword evidence="9" id="KW-1185">Reference proteome</keyword>
<evidence type="ECO:0000313" key="9">
    <source>
        <dbReference type="Proteomes" id="UP000002487"/>
    </source>
</evidence>
<dbReference type="Pfam" id="PF22483">
    <property type="entry name" value="Mu-transpos_C_2"/>
    <property type="match status" value="1"/>
</dbReference>
<evidence type="ECO:0000256" key="1">
    <source>
        <dbReference type="ARBA" id="ARBA00009277"/>
    </source>
</evidence>
<dbReference type="GO" id="GO:0006310">
    <property type="term" value="P:DNA recombination"/>
    <property type="evidence" value="ECO:0007669"/>
    <property type="project" value="UniProtKB-KW"/>
</dbReference>
<dbReference type="PROSITE" id="PS50994">
    <property type="entry name" value="INTEGRASE"/>
    <property type="match status" value="1"/>
</dbReference>
<protein>
    <submittedName>
        <fullName evidence="7">Transposase</fullName>
    </submittedName>
</protein>
<dbReference type="InterPro" id="IPR054353">
    <property type="entry name" value="IstA-like_C"/>
</dbReference>
<dbReference type="SUPFAM" id="SSF109709">
    <property type="entry name" value="KorB DNA-binding domain-like"/>
    <property type="match status" value="1"/>
</dbReference>
<feature type="domain" description="Integrase catalytic" evidence="6">
    <location>
        <begin position="112"/>
        <end position="287"/>
    </location>
</feature>
<dbReference type="AlphaFoldDB" id="Q8TH46"/>
<dbReference type="OrthoDB" id="132625at2157"/>
<dbReference type="InterPro" id="IPR036397">
    <property type="entry name" value="RNaseH_sf"/>
</dbReference>
<evidence type="ECO:0000256" key="3">
    <source>
        <dbReference type="ARBA" id="ARBA00023125"/>
    </source>
</evidence>
<dbReference type="Gene3D" id="3.30.420.10">
    <property type="entry name" value="Ribonuclease H-like superfamily/Ribonuclease H"/>
    <property type="match status" value="1"/>
</dbReference>
<dbReference type="KEGG" id="mac:MA_2579"/>
<dbReference type="RefSeq" id="WP_011022184.1">
    <property type="nucleotide sequence ID" value="NC_003552.1"/>
</dbReference>
<dbReference type="InterPro" id="IPR017894">
    <property type="entry name" value="HTH_IS21_transposase_type"/>
</dbReference>
<evidence type="ECO:0000256" key="4">
    <source>
        <dbReference type="ARBA" id="ARBA00023172"/>
    </source>
</evidence>
<sequence>MLKKEDLFLIRDLSSQNLSISEIARQTGFDRKTVRKYLQLKTLPEPQKRPGRKSKLDPYKPYILKKLEEGSYTTARLYREIKEMGFDGGMTIVKDFVREVRPQQGVPAVFRYETKPGVQAQVDWAEMGTVEVDGKIKKLFCFNMILGYSRMKYVEFTLGIDTSTLIQCHLNAFEYFGGFTQEILYDNMKQVVIKRALKSSDSEWNSQFEDFFKCFGFIPRLCRPYRPQTKGKIENTVGYVKRDFFLGRRFTSLEDLNAQVHSWLERVNSTVHGTTYQIPLERFKEEKLIPLDQVPPYKVVHKETRKVSRDCYISFLGNKYSVPYRFAGRTAELQIFEGIFEVYVDYEKVCEHEILSGNCRVSRKKEHFQGLLSEILKENSKCKKELQIPLKFSGPEVEKRSLDIYETFSDGDFE</sequence>
<dbReference type="Proteomes" id="UP000002487">
    <property type="component" value="Chromosome"/>
</dbReference>
<evidence type="ECO:0000313" key="8">
    <source>
        <dbReference type="EMBL" id="AAM05960.1"/>
    </source>
</evidence>
<dbReference type="GeneID" id="1474468"/>
<dbReference type="InterPro" id="IPR001584">
    <property type="entry name" value="Integrase_cat-core"/>
</dbReference>
<dbReference type="EnsemblBacteria" id="AAM05960">
    <property type="protein sequence ID" value="AAM05960"/>
    <property type="gene ID" value="MA_2579"/>
</dbReference>
<dbReference type="HOGENOM" id="CLU_020626_1_1_2"/>
<dbReference type="Pfam" id="PF00665">
    <property type="entry name" value="rve"/>
    <property type="match status" value="1"/>
</dbReference>
<dbReference type="STRING" id="188937.MA_2202"/>